<feature type="chain" id="PRO_5034142401" description="Surface-adhesin protein E-like domain-containing protein" evidence="1">
    <location>
        <begin position="25"/>
        <end position="211"/>
    </location>
</feature>
<evidence type="ECO:0000313" key="4">
    <source>
        <dbReference type="Proteomes" id="UP000601736"/>
    </source>
</evidence>
<evidence type="ECO:0000259" key="2">
    <source>
        <dbReference type="Pfam" id="PF16747"/>
    </source>
</evidence>
<evidence type="ECO:0000256" key="1">
    <source>
        <dbReference type="SAM" id="SignalP"/>
    </source>
</evidence>
<dbReference type="AlphaFoldDB" id="A0A8H9DAP2"/>
<protein>
    <recommendedName>
        <fullName evidence="2">Surface-adhesin protein E-like domain-containing protein</fullName>
    </recommendedName>
</protein>
<keyword evidence="1" id="KW-0732">Signal</keyword>
<sequence length="211" mass="24644">MISHLIKKLLFTLSLVFISYSAVAEWTHVSDNFNNYSAKSVSEFSKMFDETYVDYATIQKEGNMVKMWSLTNFGNERELSPGIKFLSTKSLEEFDYKEELVRYLHVSAYSKNMGGGEPVYIEDTPSLKWNQVPPKSVIKGLWEIACGQTEEDKIKSEKSKIDFMLYKGMLKFTLDPDVPPPQEEWIEIQPFHKSKFEKYYFHPVIYKKIVN</sequence>
<feature type="signal peptide" evidence="1">
    <location>
        <begin position="1"/>
        <end position="24"/>
    </location>
</feature>
<evidence type="ECO:0000313" key="3">
    <source>
        <dbReference type="EMBL" id="CAE6508446.1"/>
    </source>
</evidence>
<gene>
    <name evidence="3" type="ORF">NMYAN_30015</name>
</gene>
<dbReference type="InterPro" id="IPR031939">
    <property type="entry name" value="Adhesin_E-like"/>
</dbReference>
<accession>A0A8H9DAP2</accession>
<dbReference type="Pfam" id="PF16747">
    <property type="entry name" value="Adhesin_E"/>
    <property type="match status" value="1"/>
</dbReference>
<dbReference type="EMBL" id="CAJNAP010000023">
    <property type="protein sequence ID" value="CAE6508446.1"/>
    <property type="molecule type" value="Genomic_DNA"/>
</dbReference>
<proteinExistence type="predicted"/>
<organism evidence="3 4">
    <name type="scientific">Nitrosomonas nitrosa</name>
    <dbReference type="NCBI Taxonomy" id="52442"/>
    <lineage>
        <taxon>Bacteria</taxon>
        <taxon>Pseudomonadati</taxon>
        <taxon>Pseudomonadota</taxon>
        <taxon>Betaproteobacteria</taxon>
        <taxon>Nitrosomonadales</taxon>
        <taxon>Nitrosomonadaceae</taxon>
        <taxon>Nitrosomonas</taxon>
    </lineage>
</organism>
<feature type="domain" description="Surface-adhesin protein E-like" evidence="2">
    <location>
        <begin position="49"/>
        <end position="147"/>
    </location>
</feature>
<name>A0A8H9DAP2_9PROT</name>
<dbReference type="Proteomes" id="UP000601736">
    <property type="component" value="Unassembled WGS sequence"/>
</dbReference>
<reference evidence="3" key="1">
    <citation type="submission" date="2021-02" db="EMBL/GenBank/DDBJ databases">
        <authorList>
            <person name="Han P."/>
        </authorList>
    </citation>
    <scope>NUCLEOTIDE SEQUENCE</scope>
    <source>
        <strain evidence="3">Nitrosomonas nitrosa 18-3D</strain>
    </source>
</reference>
<comment type="caution">
    <text evidence="3">The sequence shown here is derived from an EMBL/GenBank/DDBJ whole genome shotgun (WGS) entry which is preliminary data.</text>
</comment>